<dbReference type="Proteomes" id="UP000545507">
    <property type="component" value="Unassembled WGS sequence"/>
</dbReference>
<keyword evidence="3" id="KW-1185">Reference proteome</keyword>
<proteinExistence type="predicted"/>
<evidence type="ECO:0000256" key="1">
    <source>
        <dbReference type="ARBA" id="ARBA00022801"/>
    </source>
</evidence>
<dbReference type="SFLD" id="SFLDS00003">
    <property type="entry name" value="Haloacid_Dehalogenase"/>
    <property type="match status" value="1"/>
</dbReference>
<name>A0A7Y8KZD6_9BURK</name>
<sequence>MDIQALAFDTGGTVLDWHTGLVEAFTQVGHRHGLSRDWHLVTNDYRRAAMKAIVGQVRPAFNMDDVHRTELDGVLAHHGLQAFTAQDRWQIHRSWYGLDTWPDFPAALNRLKSRYPVVSFTMLPLAMVVAVSRRNDIDWDAVISCEMIGVYKPQPEAYAQVATWLGLEPTQILMVACHNFDLNAARASGYRTAFVRRPLEWGPSGPPDPDPHPDCSFVVDDFTSLAEKLGA</sequence>
<dbReference type="GO" id="GO:0016787">
    <property type="term" value="F:hydrolase activity"/>
    <property type="evidence" value="ECO:0007669"/>
    <property type="project" value="UniProtKB-KW"/>
</dbReference>
<keyword evidence="1 2" id="KW-0378">Hydrolase</keyword>
<protein>
    <submittedName>
        <fullName evidence="2">HAD-IA family hydrolase</fullName>
    </submittedName>
</protein>
<organism evidence="2 3">
    <name type="scientific">Hydrogenophaga aromaticivorans</name>
    <dbReference type="NCBI Taxonomy" id="2610898"/>
    <lineage>
        <taxon>Bacteria</taxon>
        <taxon>Pseudomonadati</taxon>
        <taxon>Pseudomonadota</taxon>
        <taxon>Betaproteobacteria</taxon>
        <taxon>Burkholderiales</taxon>
        <taxon>Comamonadaceae</taxon>
        <taxon>Hydrogenophaga</taxon>
    </lineage>
</organism>
<reference evidence="2 3" key="1">
    <citation type="submission" date="2019-09" db="EMBL/GenBank/DDBJ databases">
        <title>Hydrogenophaga aromatica sp. nov., isolated from a para-xylene-degrading enrichment culture.</title>
        <authorList>
            <person name="Tancsics A."/>
            <person name="Banerjee S."/>
        </authorList>
    </citation>
    <scope>NUCLEOTIDE SEQUENCE [LARGE SCALE GENOMIC DNA]</scope>
    <source>
        <strain evidence="2 3">D2P1</strain>
    </source>
</reference>
<dbReference type="InterPro" id="IPR051540">
    <property type="entry name" value="S-2-haloacid_dehalogenase"/>
</dbReference>
<dbReference type="PANTHER" id="PTHR43316">
    <property type="entry name" value="HYDROLASE, HALOACID DELAHOGENASE-RELATED"/>
    <property type="match status" value="1"/>
</dbReference>
<dbReference type="EMBL" id="VYGV01000016">
    <property type="protein sequence ID" value="NWF47221.1"/>
    <property type="molecule type" value="Genomic_DNA"/>
</dbReference>
<dbReference type="Gene3D" id="3.40.50.1000">
    <property type="entry name" value="HAD superfamily/HAD-like"/>
    <property type="match status" value="1"/>
</dbReference>
<dbReference type="PANTHER" id="PTHR43316:SF3">
    <property type="entry name" value="HALOACID DEHALOGENASE, TYPE II (AFU_ORTHOLOGUE AFUA_2G07750)-RELATED"/>
    <property type="match status" value="1"/>
</dbReference>
<dbReference type="NCBIfam" id="TIGR01493">
    <property type="entry name" value="HAD-SF-IA-v2"/>
    <property type="match status" value="1"/>
</dbReference>
<dbReference type="RefSeq" id="WP_177137106.1">
    <property type="nucleotide sequence ID" value="NZ_VYGV01000016.1"/>
</dbReference>
<evidence type="ECO:0000313" key="3">
    <source>
        <dbReference type="Proteomes" id="UP000545507"/>
    </source>
</evidence>
<evidence type="ECO:0000313" key="2">
    <source>
        <dbReference type="EMBL" id="NWF47221.1"/>
    </source>
</evidence>
<dbReference type="AlphaFoldDB" id="A0A7Y8KZD6"/>
<dbReference type="InterPro" id="IPR023214">
    <property type="entry name" value="HAD_sf"/>
</dbReference>
<comment type="caution">
    <text evidence="2">The sequence shown here is derived from an EMBL/GenBank/DDBJ whole genome shotgun (WGS) entry which is preliminary data.</text>
</comment>
<dbReference type="SUPFAM" id="SSF56784">
    <property type="entry name" value="HAD-like"/>
    <property type="match status" value="1"/>
</dbReference>
<gene>
    <name evidence="2" type="ORF">F3K02_18470</name>
</gene>
<dbReference type="Gene3D" id="1.10.150.750">
    <property type="match status" value="1"/>
</dbReference>
<dbReference type="InterPro" id="IPR036412">
    <property type="entry name" value="HAD-like_sf"/>
</dbReference>
<accession>A0A7Y8KZD6</accession>
<dbReference type="Pfam" id="PF00702">
    <property type="entry name" value="Hydrolase"/>
    <property type="match status" value="1"/>
</dbReference>
<dbReference type="InterPro" id="IPR006439">
    <property type="entry name" value="HAD-SF_hydro_IA"/>
</dbReference>
<dbReference type="SFLD" id="SFLDG01129">
    <property type="entry name" value="C1.5:_HAD__Beta-PGM__Phosphata"/>
    <property type="match status" value="1"/>
</dbReference>